<keyword evidence="2" id="KW-1185">Reference proteome</keyword>
<evidence type="ECO:0000313" key="1">
    <source>
        <dbReference type="EMBL" id="KAK6493350.1"/>
    </source>
</evidence>
<comment type="caution">
    <text evidence="1">The sequence shown here is derived from an EMBL/GenBank/DDBJ whole genome shotgun (WGS) entry which is preliminary data.</text>
</comment>
<name>A0ABR1A8D7_HUSHU</name>
<evidence type="ECO:0000313" key="2">
    <source>
        <dbReference type="Proteomes" id="UP001369086"/>
    </source>
</evidence>
<organism evidence="1 2">
    <name type="scientific">Huso huso</name>
    <name type="common">Beluga</name>
    <name type="synonym">Acipenser huso</name>
    <dbReference type="NCBI Taxonomy" id="61971"/>
    <lineage>
        <taxon>Eukaryota</taxon>
        <taxon>Metazoa</taxon>
        <taxon>Chordata</taxon>
        <taxon>Craniata</taxon>
        <taxon>Vertebrata</taxon>
        <taxon>Euteleostomi</taxon>
        <taxon>Actinopterygii</taxon>
        <taxon>Chondrostei</taxon>
        <taxon>Acipenseriformes</taxon>
        <taxon>Acipenseridae</taxon>
        <taxon>Huso</taxon>
    </lineage>
</organism>
<protein>
    <submittedName>
        <fullName evidence="1">Uncharacterized protein</fullName>
    </submittedName>
</protein>
<dbReference type="EMBL" id="JAHFZB010000002">
    <property type="protein sequence ID" value="KAK6493350.1"/>
    <property type="molecule type" value="Genomic_DNA"/>
</dbReference>
<accession>A0ABR1A8D7</accession>
<sequence length="81" mass="8960">MPPRKRRKCTSVTVKNHAEKSSCYISNPCCLFRKRHCFPTATGMPSFLQHSRCVTSASTCITGCASPSCNTRQHGYTTSIC</sequence>
<proteinExistence type="predicted"/>
<gene>
    <name evidence="1" type="ORF">HHUSO_G2917</name>
</gene>
<dbReference type="Proteomes" id="UP001369086">
    <property type="component" value="Unassembled WGS sequence"/>
</dbReference>
<reference evidence="1 2" key="1">
    <citation type="submission" date="2021-05" db="EMBL/GenBank/DDBJ databases">
        <authorList>
            <person name="Zahm M."/>
            <person name="Klopp C."/>
            <person name="Cabau C."/>
            <person name="Kuhl H."/>
            <person name="Suciu R."/>
            <person name="Ciorpac M."/>
            <person name="Holostenco D."/>
            <person name="Gessner J."/>
            <person name="Wuertz S."/>
            <person name="Hohne C."/>
            <person name="Stock M."/>
            <person name="Gislard M."/>
            <person name="Lluch J."/>
            <person name="Milhes M."/>
            <person name="Lampietro C."/>
            <person name="Lopez Roques C."/>
            <person name="Donnadieu C."/>
            <person name="Du K."/>
            <person name="Schartl M."/>
            <person name="Guiguen Y."/>
        </authorList>
    </citation>
    <scope>NUCLEOTIDE SEQUENCE [LARGE SCALE GENOMIC DNA]</scope>
    <source>
        <strain evidence="1">Hh-F2</strain>
        <tissue evidence="1">Blood</tissue>
    </source>
</reference>